<feature type="region of interest" description="Disordered" evidence="2">
    <location>
        <begin position="430"/>
        <end position="454"/>
    </location>
</feature>
<dbReference type="InterPro" id="IPR036872">
    <property type="entry name" value="CH_dom_sf"/>
</dbReference>
<protein>
    <submittedName>
        <fullName evidence="3">Hook family protein</fullName>
    </submittedName>
</protein>
<dbReference type="GO" id="GO:0051959">
    <property type="term" value="F:dynein light intermediate chain binding"/>
    <property type="evidence" value="ECO:0007669"/>
    <property type="project" value="TreeGrafter"/>
</dbReference>
<dbReference type="GO" id="GO:0030705">
    <property type="term" value="P:cytoskeleton-dependent intracellular transport"/>
    <property type="evidence" value="ECO:0007669"/>
    <property type="project" value="TreeGrafter"/>
</dbReference>
<dbReference type="GO" id="GO:0005737">
    <property type="term" value="C:cytoplasm"/>
    <property type="evidence" value="ECO:0007669"/>
    <property type="project" value="TreeGrafter"/>
</dbReference>
<evidence type="ECO:0000313" key="4">
    <source>
        <dbReference type="Proteomes" id="UP000078348"/>
    </source>
</evidence>
<sequence>MESFPGLAKTVSSFNDLYDGLVLCQVLKQINDSFSYPSVSDTTHVTEDESKALFNAIQSFMQSEIVDDSNSDPVFNAEAIYRDHDNEEVLFLVKLILGVAMQSEKSSVIVSQITSLDKDTQDTLMQLLKDVLASMQPDTEPGEEDDGPLKTFDEILQEYPDMEDEEDDWHDWDADSPLHGVEEPSPGVDYEQLLEEKDKQIRDLQNEVAQRDVMVEELERVRAELEQQRAELTATAEKLGSEVTELKKEKVQQQMKLDELAADPAAMRELHEQFVMMQEEVEKAEEENRALKLRVAELTRTYKELYEGKCQELQQLQRSQMDQGEVVSQNCALKSTVEAVEARLAKLEQDKKEYLDQVLAYQAKCQALQEKVREREQRESELKEEVQRLRQGNESLQVLLSPEGVASAPLSPSNSASLQDLLRVSHSEAVQPATLSATPSNAEPSTQQGALSDMPSLTQLSLQPVDVKSSREYLDLANELLVAKERCVSLNQKIESLSAEVAALKEAALSQTADVTATPSGESVPYEQFHLMVIKAQVKDEEIESLKKQAEKADSERVMCLKKIEELQTDYQEMTENLTSSVAKCRELEEKRKQMASKFKAVLIQLQQLDAARKSTEEQLEEAKHRNETLFNSYQREEEAMFHCVHTLGNASLMQAYLRTLREYKPKGWLARMRASQARVF</sequence>
<keyword evidence="1" id="KW-0175">Coiled coil</keyword>
<evidence type="ECO:0000256" key="2">
    <source>
        <dbReference type="SAM" id="MobiDB-lite"/>
    </source>
</evidence>
<feature type="coiled-coil region" evidence="1">
    <location>
        <begin position="187"/>
        <end position="301"/>
    </location>
</feature>
<dbReference type="OrthoDB" id="49395at2759"/>
<dbReference type="GO" id="GO:0031122">
    <property type="term" value="P:cytoplasmic microtubule organization"/>
    <property type="evidence" value="ECO:0007669"/>
    <property type="project" value="TreeGrafter"/>
</dbReference>
<proteinExistence type="predicted"/>
<keyword evidence="4" id="KW-1185">Reference proteome</keyword>
<comment type="caution">
    <text evidence="3">The sequence shown here is derived from an EMBL/GenBank/DDBJ whole genome shotgun (WGS) entry which is preliminary data.</text>
</comment>
<evidence type="ECO:0000256" key="1">
    <source>
        <dbReference type="SAM" id="Coils"/>
    </source>
</evidence>
<dbReference type="GO" id="GO:0008017">
    <property type="term" value="F:microtubule binding"/>
    <property type="evidence" value="ECO:0007669"/>
    <property type="project" value="TreeGrafter"/>
</dbReference>
<feature type="coiled-coil region" evidence="1">
    <location>
        <begin position="337"/>
        <end position="399"/>
    </location>
</feature>
<dbReference type="Gene3D" id="1.10.418.10">
    <property type="entry name" value="Calponin-like domain"/>
    <property type="match status" value="1"/>
</dbReference>
<dbReference type="PANTHER" id="PTHR18947">
    <property type="entry name" value="HOOK PROTEINS"/>
    <property type="match status" value="1"/>
</dbReference>
<evidence type="ECO:0000313" key="3">
    <source>
        <dbReference type="EMBL" id="OAO14196.1"/>
    </source>
</evidence>
<dbReference type="GO" id="GO:0005815">
    <property type="term" value="C:microtubule organizing center"/>
    <property type="evidence" value="ECO:0007669"/>
    <property type="project" value="TreeGrafter"/>
</dbReference>
<dbReference type="AlphaFoldDB" id="A0A196SD09"/>
<gene>
    <name evidence="3" type="ORF">AV274_4119</name>
</gene>
<name>A0A196SD09_BLAHN</name>
<feature type="coiled-coil region" evidence="1">
    <location>
        <begin position="480"/>
        <end position="507"/>
    </location>
</feature>
<organism evidence="3 4">
    <name type="scientific">Blastocystis sp. subtype 1 (strain ATCC 50177 / NandII)</name>
    <dbReference type="NCBI Taxonomy" id="478820"/>
    <lineage>
        <taxon>Eukaryota</taxon>
        <taxon>Sar</taxon>
        <taxon>Stramenopiles</taxon>
        <taxon>Bigyra</taxon>
        <taxon>Opalozoa</taxon>
        <taxon>Opalinata</taxon>
        <taxon>Blastocystidae</taxon>
        <taxon>Blastocystis</taxon>
    </lineage>
</organism>
<reference evidence="3 4" key="1">
    <citation type="submission" date="2016-05" db="EMBL/GenBank/DDBJ databases">
        <title>Nuclear genome of Blastocystis sp. subtype 1 NandII.</title>
        <authorList>
            <person name="Gentekaki E."/>
            <person name="Curtis B."/>
            <person name="Stairs C."/>
            <person name="Eme L."/>
            <person name="Herman E."/>
            <person name="Klimes V."/>
            <person name="Arias M.C."/>
            <person name="Elias M."/>
            <person name="Hilliou F."/>
            <person name="Klute M."/>
            <person name="Malik S.-B."/>
            <person name="Pightling A."/>
            <person name="Rachubinski R."/>
            <person name="Salas D."/>
            <person name="Schlacht A."/>
            <person name="Suga H."/>
            <person name="Archibald J."/>
            <person name="Ball S.G."/>
            <person name="Clark G."/>
            <person name="Dacks J."/>
            <person name="Van Der Giezen M."/>
            <person name="Tsaousis A."/>
            <person name="Roger A."/>
        </authorList>
    </citation>
    <scope>NUCLEOTIDE SEQUENCE [LARGE SCALE GENOMIC DNA]</scope>
    <source>
        <strain evidence="4">ATCC 50177 / NandII</strain>
    </source>
</reference>
<feature type="coiled-coil region" evidence="1">
    <location>
        <begin position="536"/>
        <end position="640"/>
    </location>
</feature>
<dbReference type="CDD" id="cd22211">
    <property type="entry name" value="HkD_SF"/>
    <property type="match status" value="1"/>
</dbReference>
<feature type="compositionally biased region" description="Polar residues" evidence="2">
    <location>
        <begin position="433"/>
        <end position="454"/>
    </location>
</feature>
<dbReference type="Proteomes" id="UP000078348">
    <property type="component" value="Unassembled WGS sequence"/>
</dbReference>
<dbReference type="SUPFAM" id="SSF116907">
    <property type="entry name" value="Hook domain"/>
    <property type="match status" value="1"/>
</dbReference>
<dbReference type="PANTHER" id="PTHR18947:SF28">
    <property type="entry name" value="GIRDIN, ISOFORM A"/>
    <property type="match status" value="1"/>
</dbReference>
<dbReference type="EMBL" id="LXWW01000281">
    <property type="protein sequence ID" value="OAO14196.1"/>
    <property type="molecule type" value="Genomic_DNA"/>
</dbReference>
<accession>A0A196SD09</accession>